<keyword evidence="1" id="KW-1133">Transmembrane helix</keyword>
<keyword evidence="2" id="KW-0808">Transferase</keyword>
<evidence type="ECO:0000313" key="3">
    <source>
        <dbReference type="Proteomes" id="UP000064137"/>
    </source>
</evidence>
<dbReference type="EMBL" id="CP013987">
    <property type="protein sequence ID" value="ALZ83403.1"/>
    <property type="molecule type" value="Genomic_DNA"/>
</dbReference>
<feature type="transmembrane region" description="Helical" evidence="1">
    <location>
        <begin position="47"/>
        <end position="75"/>
    </location>
</feature>
<keyword evidence="1" id="KW-0812">Transmembrane</keyword>
<dbReference type="OrthoDB" id="6105601at2"/>
<evidence type="ECO:0000313" key="2">
    <source>
        <dbReference type="EMBL" id="ALZ83403.1"/>
    </source>
</evidence>
<name>A0A0U4VJS9_9PSED</name>
<gene>
    <name evidence="2" type="ORF">APT59_03990</name>
</gene>
<sequence length="141" mass="14982">MSMRTRAVCGVLAAALFTQLTACGSLFYPERRGQITGSGRIDPGIVALDAIGLLFYIIPGLVAFGVDFATGAIYLPENRRAEVDPAELNKAINPDGSVDRARLKAIIQQATGHNLPLDDPRLLQRSGNTEQLASLGLAPHA</sequence>
<dbReference type="AlphaFoldDB" id="A0A0U4VJS9"/>
<proteinExistence type="predicted"/>
<reference evidence="2 3" key="1">
    <citation type="submission" date="2016-01" db="EMBL/GenBank/DDBJ databases">
        <title>Annotation of Pseudomonas oryzihabitans USDA-ARS-USMARC-56511.</title>
        <authorList>
            <person name="Harhay G.P."/>
            <person name="Harhay D.M."/>
            <person name="Smith T.P.L."/>
            <person name="Bono J.L."/>
            <person name="Heaton M.P."/>
            <person name="Clawson M.L."/>
            <person name="Chitko-Mckown C.G."/>
            <person name="Capik S.F."/>
            <person name="DeDonder K.D."/>
            <person name="Apley M.D."/>
            <person name="Lubbers B.V."/>
            <person name="White B.J."/>
            <person name="Larson R.L."/>
        </authorList>
    </citation>
    <scope>NUCLEOTIDE SEQUENCE [LARGE SCALE GENOMIC DNA]</scope>
    <source>
        <strain evidence="2 3">USDA-ARS-USMARC-56511</strain>
    </source>
</reference>
<dbReference type="Proteomes" id="UP000064137">
    <property type="component" value="Chromosome"/>
</dbReference>
<dbReference type="KEGG" id="por:APT59_03990"/>
<accession>A0A0U4VJS9</accession>
<protein>
    <submittedName>
        <fullName evidence="2">Polyribonucleotide nucleotidyltransferase</fullName>
    </submittedName>
</protein>
<dbReference type="RefSeq" id="WP_059313662.1">
    <property type="nucleotide sequence ID" value="NZ_CP013987.1"/>
</dbReference>
<organism evidence="2 3">
    <name type="scientific">Pseudomonas oryzihabitans</name>
    <dbReference type="NCBI Taxonomy" id="47885"/>
    <lineage>
        <taxon>Bacteria</taxon>
        <taxon>Pseudomonadati</taxon>
        <taxon>Pseudomonadota</taxon>
        <taxon>Gammaproteobacteria</taxon>
        <taxon>Pseudomonadales</taxon>
        <taxon>Pseudomonadaceae</taxon>
        <taxon>Pseudomonas</taxon>
    </lineage>
</organism>
<keyword evidence="1" id="KW-0472">Membrane</keyword>
<evidence type="ECO:0000256" key="1">
    <source>
        <dbReference type="SAM" id="Phobius"/>
    </source>
</evidence>
<dbReference type="GO" id="GO:0016740">
    <property type="term" value="F:transferase activity"/>
    <property type="evidence" value="ECO:0007669"/>
    <property type="project" value="UniProtKB-KW"/>
</dbReference>